<dbReference type="PaxDb" id="5691-EAN79796"/>
<keyword evidence="1" id="KW-1133">Transmembrane helix</keyword>
<organism evidence="2 3">
    <name type="scientific">Trypanosoma brucei brucei (strain 927/4 GUTat10.1)</name>
    <dbReference type="NCBI Taxonomy" id="185431"/>
    <lineage>
        <taxon>Eukaryota</taxon>
        <taxon>Discoba</taxon>
        <taxon>Euglenozoa</taxon>
        <taxon>Kinetoplastea</taxon>
        <taxon>Metakinetoplastina</taxon>
        <taxon>Trypanosomatida</taxon>
        <taxon>Trypanosomatidae</taxon>
        <taxon>Trypanosoma</taxon>
    </lineage>
</organism>
<feature type="transmembrane region" description="Helical" evidence="1">
    <location>
        <begin position="21"/>
        <end position="41"/>
    </location>
</feature>
<dbReference type="GO" id="GO:0031981">
    <property type="term" value="C:nuclear lumen"/>
    <property type="evidence" value="ECO:0000314"/>
    <property type="project" value="GeneDB"/>
</dbReference>
<protein>
    <recommendedName>
        <fullName evidence="4">T. brucei spp.-specific protein</fullName>
    </recommendedName>
</protein>
<evidence type="ECO:0000313" key="2">
    <source>
        <dbReference type="EMBL" id="EAN79796.1"/>
    </source>
</evidence>
<dbReference type="Proteomes" id="UP000008524">
    <property type="component" value="Chromosome 11"/>
</dbReference>
<keyword evidence="1" id="KW-0472">Membrane</keyword>
<reference evidence="2 3" key="2">
    <citation type="journal article" date="2005" name="Science">
        <title>The genome of the African trypanosome Trypanosoma brucei.</title>
        <authorList>
            <person name="Berriman M."/>
            <person name="Ghedin E."/>
            <person name="Hertz-Fowler C."/>
            <person name="Blandin G."/>
            <person name="Renauld H."/>
            <person name="Bartholomeu D.C."/>
            <person name="Lennard N.J."/>
            <person name="Caler E."/>
            <person name="Hamlin N.E."/>
            <person name="Haas B."/>
            <person name="Bohme U."/>
            <person name="Hannick L."/>
            <person name="Aslett M.A."/>
            <person name="Shallom J."/>
            <person name="Marcello L."/>
            <person name="Hou L."/>
            <person name="Wickstead B."/>
            <person name="Alsmark U.C."/>
            <person name="Arrowsmith C."/>
            <person name="Atkin R.J."/>
            <person name="Barron A.J."/>
            <person name="Bringaud F."/>
            <person name="Brooks K."/>
            <person name="Carrington M."/>
            <person name="Cherevach I."/>
            <person name="Chillingworth T.J."/>
            <person name="Churcher C."/>
            <person name="Clark L.N."/>
            <person name="Corton C.H."/>
            <person name="Cronin A."/>
            <person name="Davies R.M."/>
            <person name="Doggett J."/>
            <person name="Djikeng A."/>
            <person name="Feldblyum T."/>
            <person name="Field M.C."/>
            <person name="Fraser A."/>
            <person name="Goodhead I."/>
            <person name="Hance Z."/>
            <person name="Harper D."/>
            <person name="Harris B.R."/>
            <person name="Hauser H."/>
            <person name="Hostetler J."/>
            <person name="Ivens A."/>
            <person name="Jagels K."/>
            <person name="Johnson D."/>
            <person name="Johnson J."/>
            <person name="Jones K."/>
            <person name="Kerhornou A.X."/>
            <person name="Koo H."/>
            <person name="Larke N."/>
            <person name="Landfear S."/>
            <person name="Larkin C."/>
            <person name="Leech V."/>
            <person name="Line A."/>
            <person name="Lord A."/>
            <person name="Macleod A."/>
            <person name="Mooney P.J."/>
            <person name="Moule S."/>
            <person name="Martin D.M."/>
            <person name="Morgan G.W."/>
            <person name="Mungall K."/>
            <person name="Norbertczak H."/>
            <person name="Ormond D."/>
            <person name="Pai G."/>
            <person name="Peacock C.S."/>
            <person name="Peterson J."/>
            <person name="Quail M.A."/>
            <person name="Rabbinowitsch E."/>
            <person name="Rajandream M.A."/>
            <person name="Reitter C."/>
            <person name="Salzberg S.L."/>
            <person name="Sanders M."/>
            <person name="Schobel S."/>
            <person name="Sharp S."/>
            <person name="Simmonds M."/>
            <person name="Simpson A.J."/>
            <person name="Tallon L."/>
            <person name="Turner C.M."/>
            <person name="Tait A."/>
            <person name="Tivey A.R."/>
            <person name="Van Aken S."/>
            <person name="Walker D."/>
            <person name="Wanless D."/>
            <person name="Wang S."/>
            <person name="White B."/>
            <person name="White O."/>
            <person name="Whitehead S."/>
            <person name="Woodward J."/>
            <person name="Wortman J."/>
            <person name="Adams M.D."/>
            <person name="Embley T.M."/>
            <person name="Gull K."/>
            <person name="Ullu E."/>
            <person name="Barry J.D."/>
            <person name="Fairlamb A.H."/>
            <person name="Opperdoes F."/>
            <person name="Barrell B.G."/>
            <person name="Donelson J.E."/>
            <person name="Hall N."/>
            <person name="Fraser C.M."/>
            <person name="Melville S.E."/>
            <person name="El-Sayed N.M."/>
        </authorList>
    </citation>
    <scope>NUCLEOTIDE SEQUENCE [LARGE SCALE GENOMIC DNA]</scope>
    <source>
        <strain evidence="2 3">927/4 GUTat10.1</strain>
    </source>
</reference>
<sequence length="165" mass="19475">MSPLVLFIDKDLKRKKNNMILYIYIYNVVVMIAMIVCRLWFPFHVSGSRSYCHVARFAFLFCFVFFPHFLIIFFFHPFLCQIVDVLMTSFCRCVVLPFFFVFFFNVSSLFLSRFVSPSPPPYFTSSLLALPFRVLPSGKRSYELSVISKNCEQKKKKEFYGPSIK</sequence>
<name>Q384I5_TRYB2</name>
<dbReference type="EMBL" id="CH464491">
    <property type="protein sequence ID" value="EAN79796.1"/>
    <property type="molecule type" value="Genomic_DNA"/>
</dbReference>
<dbReference type="KEGG" id="tbr:Tb11.01.0210"/>
<dbReference type="GO" id="GO:0005737">
    <property type="term" value="C:cytoplasm"/>
    <property type="evidence" value="ECO:0000314"/>
    <property type="project" value="GeneDB"/>
</dbReference>
<dbReference type="InParanoid" id="Q384I5"/>
<dbReference type="GeneID" id="3665915"/>
<reference evidence="2 3" key="1">
    <citation type="journal article" date="2005" name="Science">
        <title>Comparative genomics of trypanosomatid parasitic protozoa.</title>
        <authorList>
            <person name="El-Sayed N.M."/>
            <person name="Myler P.J."/>
            <person name="Blandin G."/>
            <person name="Berriman M."/>
            <person name="Crabtree J."/>
            <person name="Aggarwal G."/>
            <person name="Caler E."/>
            <person name="Renauld H."/>
            <person name="Worthey E.A."/>
            <person name="Hertz-Fowler C."/>
            <person name="Ghedin E."/>
            <person name="Peacock C."/>
            <person name="Bartholomeu D.C."/>
            <person name="Haas B.J."/>
            <person name="Tran A.N."/>
            <person name="Wortman J.R."/>
            <person name="Alsmark U.C."/>
            <person name="Angiuoli S."/>
            <person name="Anupama A."/>
            <person name="Badger J."/>
            <person name="Bringaud F."/>
            <person name="Cadag E."/>
            <person name="Carlton J.M."/>
            <person name="Cerqueira G.C."/>
            <person name="Creasy T."/>
            <person name="Delcher A.L."/>
            <person name="Djikeng A."/>
            <person name="Embley T.M."/>
            <person name="Hauser C."/>
            <person name="Ivens A.C."/>
            <person name="Kummerfeld S.K."/>
            <person name="Pereira-Leal J.B."/>
            <person name="Nilsson D."/>
            <person name="Peterson J."/>
            <person name="Salzberg S.L."/>
            <person name="Shallom J."/>
            <person name="Silva J.C."/>
            <person name="Sundaram J."/>
            <person name="Westenberger S."/>
            <person name="White O."/>
            <person name="Melville S.E."/>
            <person name="Donelson J.E."/>
            <person name="Andersson B."/>
            <person name="Stuart K.D."/>
            <person name="Hall N."/>
        </authorList>
    </citation>
    <scope>NUCLEOTIDE SEQUENCE [LARGE SCALE GENOMIC DNA]</scope>
    <source>
        <strain evidence="2 3">927/4 GUTat10.1</strain>
    </source>
</reference>
<gene>
    <name evidence="2" type="ORF">Tb11.01.0210</name>
</gene>
<feature type="transmembrane region" description="Helical" evidence="1">
    <location>
        <begin position="90"/>
        <end position="111"/>
    </location>
</feature>
<feature type="transmembrane region" description="Helical" evidence="1">
    <location>
        <begin position="53"/>
        <end position="78"/>
    </location>
</feature>
<keyword evidence="1" id="KW-0812">Transmembrane</keyword>
<dbReference type="RefSeq" id="XP_828908.1">
    <property type="nucleotide sequence ID" value="XM_823815.1"/>
</dbReference>
<accession>Q384I5</accession>
<proteinExistence type="predicted"/>
<evidence type="ECO:0008006" key="4">
    <source>
        <dbReference type="Google" id="ProtNLM"/>
    </source>
</evidence>
<evidence type="ECO:0000313" key="3">
    <source>
        <dbReference type="Proteomes" id="UP000008524"/>
    </source>
</evidence>
<dbReference type="AlphaFoldDB" id="Q384I5"/>
<keyword evidence="3" id="KW-1185">Reference proteome</keyword>
<dbReference type="GO" id="GO:0097014">
    <property type="term" value="C:ciliary plasm"/>
    <property type="evidence" value="ECO:0000314"/>
    <property type="project" value="GeneDB"/>
</dbReference>
<evidence type="ECO:0000256" key="1">
    <source>
        <dbReference type="SAM" id="Phobius"/>
    </source>
</evidence>